<feature type="region of interest" description="Disordered" evidence="1">
    <location>
        <begin position="66"/>
        <end position="89"/>
    </location>
</feature>
<feature type="compositionally biased region" description="Polar residues" evidence="1">
    <location>
        <begin position="80"/>
        <end position="89"/>
    </location>
</feature>
<evidence type="ECO:0000313" key="3">
    <source>
        <dbReference type="Proteomes" id="UP001497482"/>
    </source>
</evidence>
<proteinExistence type="predicted"/>
<dbReference type="EMBL" id="OZ035841">
    <property type="protein sequence ID" value="CAL1590598.1"/>
    <property type="molecule type" value="Genomic_DNA"/>
</dbReference>
<keyword evidence="3" id="KW-1185">Reference proteome</keyword>
<evidence type="ECO:0000313" key="2">
    <source>
        <dbReference type="EMBL" id="CAL1590598.1"/>
    </source>
</evidence>
<accession>A0AAV2KPB6</accession>
<dbReference type="AlphaFoldDB" id="A0AAV2KPB6"/>
<dbReference type="Proteomes" id="UP001497482">
    <property type="component" value="Chromosome 19"/>
</dbReference>
<sequence>MCGWIDVKVAVVSECSHSNHECSECCTESEPPPEQGSHLAVPVTPPLSRPDLCGLGDYNQSKVDTHTTHQRLRKARSAAPSISVSASYG</sequence>
<reference evidence="2 3" key="1">
    <citation type="submission" date="2024-04" db="EMBL/GenBank/DDBJ databases">
        <authorList>
            <person name="Waldvogel A.-M."/>
            <person name="Schoenle A."/>
        </authorList>
    </citation>
    <scope>NUCLEOTIDE SEQUENCE [LARGE SCALE GENOMIC DNA]</scope>
</reference>
<protein>
    <submittedName>
        <fullName evidence="2">Uncharacterized protein</fullName>
    </submittedName>
</protein>
<evidence type="ECO:0000256" key="1">
    <source>
        <dbReference type="SAM" id="MobiDB-lite"/>
    </source>
</evidence>
<organism evidence="2 3">
    <name type="scientific">Knipowitschia caucasica</name>
    <name type="common">Caucasian dwarf goby</name>
    <name type="synonym">Pomatoschistus caucasicus</name>
    <dbReference type="NCBI Taxonomy" id="637954"/>
    <lineage>
        <taxon>Eukaryota</taxon>
        <taxon>Metazoa</taxon>
        <taxon>Chordata</taxon>
        <taxon>Craniata</taxon>
        <taxon>Vertebrata</taxon>
        <taxon>Euteleostomi</taxon>
        <taxon>Actinopterygii</taxon>
        <taxon>Neopterygii</taxon>
        <taxon>Teleostei</taxon>
        <taxon>Neoteleostei</taxon>
        <taxon>Acanthomorphata</taxon>
        <taxon>Gobiaria</taxon>
        <taxon>Gobiiformes</taxon>
        <taxon>Gobioidei</taxon>
        <taxon>Gobiidae</taxon>
        <taxon>Gobiinae</taxon>
        <taxon>Knipowitschia</taxon>
    </lineage>
</organism>
<gene>
    <name evidence="2" type="ORF">KC01_LOCUS20091</name>
</gene>
<feature type="region of interest" description="Disordered" evidence="1">
    <location>
        <begin position="26"/>
        <end position="47"/>
    </location>
</feature>
<name>A0AAV2KPB6_KNICA</name>